<dbReference type="InterPro" id="IPR035906">
    <property type="entry name" value="MetI-like_sf"/>
</dbReference>
<feature type="transmembrane region" description="Helical" evidence="7">
    <location>
        <begin position="226"/>
        <end position="247"/>
    </location>
</feature>
<dbReference type="CDD" id="cd06261">
    <property type="entry name" value="TM_PBP2"/>
    <property type="match status" value="1"/>
</dbReference>
<keyword evidence="5 7" id="KW-1133">Transmembrane helix</keyword>
<evidence type="ECO:0000256" key="4">
    <source>
        <dbReference type="ARBA" id="ARBA00022692"/>
    </source>
</evidence>
<evidence type="ECO:0000256" key="2">
    <source>
        <dbReference type="ARBA" id="ARBA00022448"/>
    </source>
</evidence>
<dbReference type="PANTHER" id="PTHR43744:SF12">
    <property type="entry name" value="ABC TRANSPORTER PERMEASE PROTEIN MG189-RELATED"/>
    <property type="match status" value="1"/>
</dbReference>
<keyword evidence="3" id="KW-1003">Cell membrane</keyword>
<evidence type="ECO:0000256" key="7">
    <source>
        <dbReference type="RuleBase" id="RU363032"/>
    </source>
</evidence>
<dbReference type="PANTHER" id="PTHR43744">
    <property type="entry name" value="ABC TRANSPORTER PERMEASE PROTEIN MG189-RELATED-RELATED"/>
    <property type="match status" value="1"/>
</dbReference>
<dbReference type="SUPFAM" id="SSF161098">
    <property type="entry name" value="MetI-like"/>
    <property type="match status" value="1"/>
</dbReference>
<feature type="transmembrane region" description="Helical" evidence="7">
    <location>
        <begin position="285"/>
        <end position="309"/>
    </location>
</feature>
<dbReference type="AlphaFoldDB" id="A0A1H8IRX1"/>
<keyword evidence="2 7" id="KW-0813">Transport</keyword>
<feature type="transmembrane region" description="Helical" evidence="7">
    <location>
        <begin position="129"/>
        <end position="154"/>
    </location>
</feature>
<keyword evidence="4 7" id="KW-0812">Transmembrane</keyword>
<feature type="transmembrane region" description="Helical" evidence="7">
    <location>
        <begin position="174"/>
        <end position="196"/>
    </location>
</feature>
<keyword evidence="6 7" id="KW-0472">Membrane</keyword>
<feature type="transmembrane region" description="Helical" evidence="7">
    <location>
        <begin position="96"/>
        <end position="117"/>
    </location>
</feature>
<dbReference type="Proteomes" id="UP000199300">
    <property type="component" value="Unassembled WGS sequence"/>
</dbReference>
<dbReference type="OrthoDB" id="9771544at2"/>
<dbReference type="Gene3D" id="1.10.3720.10">
    <property type="entry name" value="MetI-like"/>
    <property type="match status" value="1"/>
</dbReference>
<dbReference type="STRING" id="872970.SAMN04488134_101689"/>
<organism evidence="9 10">
    <name type="scientific">Amphibacillus marinus</name>
    <dbReference type="NCBI Taxonomy" id="872970"/>
    <lineage>
        <taxon>Bacteria</taxon>
        <taxon>Bacillati</taxon>
        <taxon>Bacillota</taxon>
        <taxon>Bacilli</taxon>
        <taxon>Bacillales</taxon>
        <taxon>Bacillaceae</taxon>
        <taxon>Amphibacillus</taxon>
    </lineage>
</organism>
<evidence type="ECO:0000259" key="8">
    <source>
        <dbReference type="PROSITE" id="PS50928"/>
    </source>
</evidence>
<reference evidence="9 10" key="1">
    <citation type="submission" date="2016-10" db="EMBL/GenBank/DDBJ databases">
        <authorList>
            <person name="de Groot N.N."/>
        </authorList>
    </citation>
    <scope>NUCLEOTIDE SEQUENCE [LARGE SCALE GENOMIC DNA]</scope>
    <source>
        <strain evidence="9 10">CGMCC 1.10434</strain>
    </source>
</reference>
<dbReference type="RefSeq" id="WP_091494818.1">
    <property type="nucleotide sequence ID" value="NZ_FODJ01000001.1"/>
</dbReference>
<evidence type="ECO:0000313" key="9">
    <source>
        <dbReference type="EMBL" id="SEN70726.1"/>
    </source>
</evidence>
<feature type="transmembrane region" description="Helical" evidence="7">
    <location>
        <begin position="31"/>
        <end position="49"/>
    </location>
</feature>
<dbReference type="InterPro" id="IPR000515">
    <property type="entry name" value="MetI-like"/>
</dbReference>
<evidence type="ECO:0000256" key="6">
    <source>
        <dbReference type="ARBA" id="ARBA00023136"/>
    </source>
</evidence>
<comment type="similarity">
    <text evidence="7">Belongs to the binding-protein-dependent transport system permease family.</text>
</comment>
<keyword evidence="10" id="KW-1185">Reference proteome</keyword>
<evidence type="ECO:0000256" key="1">
    <source>
        <dbReference type="ARBA" id="ARBA00004651"/>
    </source>
</evidence>
<comment type="subcellular location">
    <subcellularLocation>
        <location evidence="1 7">Cell membrane</location>
        <topology evidence="1 7">Multi-pass membrane protein</topology>
    </subcellularLocation>
</comment>
<evidence type="ECO:0000313" key="10">
    <source>
        <dbReference type="Proteomes" id="UP000199300"/>
    </source>
</evidence>
<keyword evidence="9" id="KW-0762">Sugar transport</keyword>
<feature type="domain" description="ABC transmembrane type-1" evidence="8">
    <location>
        <begin position="92"/>
        <end position="308"/>
    </location>
</feature>
<dbReference type="GO" id="GO:0005886">
    <property type="term" value="C:plasma membrane"/>
    <property type="evidence" value="ECO:0007669"/>
    <property type="project" value="UniProtKB-SubCell"/>
</dbReference>
<sequence length="324" mass="36983">MENTAQLAKKKERNDQVKIYMAKLARYTWSLIRLVLVFGICFIILQPLFTKFAVSLMSEPDLYDATVQFVPRGLNVQNYLVAFQEMDYFGTFLRTFGLSALVSILQLISCTLVGYGFARFKFPFKNTMFVLVILCLLVPPQVLMLPLFLQFRFFDVFGIYELLTGNAGINLMDTFWPFILTSLLTQGYKNGLYIFLMRQFFKGLPVELEEAAYIDGCSAIKTFYKIMIPSAVPMLVTVFLFSFVWQWTDSFYTGLYLNNYTVMSNALSSLASSVMSDQLTFVSPALVSMMNNTGTILVVLPLFIIYLLAQRYFVESIERSGIVG</sequence>
<dbReference type="EMBL" id="FODJ01000001">
    <property type="protein sequence ID" value="SEN70726.1"/>
    <property type="molecule type" value="Genomic_DNA"/>
</dbReference>
<gene>
    <name evidence="9" type="ORF">SAMN04488134_101689</name>
</gene>
<name>A0A1H8IRX1_9BACI</name>
<dbReference type="PROSITE" id="PS50928">
    <property type="entry name" value="ABC_TM1"/>
    <property type="match status" value="1"/>
</dbReference>
<accession>A0A1H8IRX1</accession>
<dbReference type="GO" id="GO:0055085">
    <property type="term" value="P:transmembrane transport"/>
    <property type="evidence" value="ECO:0007669"/>
    <property type="project" value="InterPro"/>
</dbReference>
<evidence type="ECO:0000256" key="5">
    <source>
        <dbReference type="ARBA" id="ARBA00022989"/>
    </source>
</evidence>
<protein>
    <submittedName>
        <fullName evidence="9">Multiple sugar transport system permease protein</fullName>
    </submittedName>
</protein>
<dbReference type="Pfam" id="PF00528">
    <property type="entry name" value="BPD_transp_1"/>
    <property type="match status" value="1"/>
</dbReference>
<evidence type="ECO:0000256" key="3">
    <source>
        <dbReference type="ARBA" id="ARBA00022475"/>
    </source>
</evidence>
<proteinExistence type="inferred from homology"/>